<dbReference type="InterPro" id="IPR014001">
    <property type="entry name" value="Helicase_ATP-bd"/>
</dbReference>
<dbReference type="EMBL" id="CAKLCB010000048">
    <property type="protein sequence ID" value="CAH0513960.1"/>
    <property type="molecule type" value="Genomic_DNA"/>
</dbReference>
<dbReference type="InterPro" id="IPR011545">
    <property type="entry name" value="DEAD/DEAH_box_helicase_dom"/>
</dbReference>
<comment type="similarity">
    <text evidence="1">Belongs to the helicase family. RecQ subfamily.</text>
</comment>
<gene>
    <name evidence="7" type="ORF">PBS001_LOCUS742</name>
</gene>
<evidence type="ECO:0000256" key="5">
    <source>
        <dbReference type="ARBA" id="ARBA00034808"/>
    </source>
</evidence>
<evidence type="ECO:0000313" key="7">
    <source>
        <dbReference type="EMBL" id="CAH0513960.1"/>
    </source>
</evidence>
<evidence type="ECO:0000313" key="8">
    <source>
        <dbReference type="Proteomes" id="UP001158986"/>
    </source>
</evidence>
<protein>
    <recommendedName>
        <fullName evidence="5">DNA 3'-5' helicase</fullName>
        <ecNumber evidence="5">5.6.2.4</ecNumber>
    </recommendedName>
</protein>
<dbReference type="Proteomes" id="UP001158986">
    <property type="component" value="Unassembled WGS sequence"/>
</dbReference>
<sequence>MLIEGKKNAAKNAGKAAPDWKTQFQWSDHVDTLLTDTFHLPGFRSVQQEVINAALSNRDVFVVMRSCCGKSLCYQFPALLHGNIGFTVVISPLISLIQDQVMLFNDIAGEGAACQLSGEQSRAEASAIYKLLLTVDSKLRILLITPEKLIKSKLLMSGPLRSQWGHDFRSDYSKLEILKRQFPTVPVLALTATATPR</sequence>
<evidence type="ECO:0000256" key="1">
    <source>
        <dbReference type="ARBA" id="ARBA00005446"/>
    </source>
</evidence>
<name>A0ABN8CLL6_9STRA</name>
<comment type="caution">
    <text evidence="7">The sequence shown here is derived from an EMBL/GenBank/DDBJ whole genome shotgun (WGS) entry which is preliminary data.</text>
</comment>
<evidence type="ECO:0000259" key="6">
    <source>
        <dbReference type="PROSITE" id="PS51192"/>
    </source>
</evidence>
<organism evidence="7 8">
    <name type="scientific">Peronospora belbahrii</name>
    <dbReference type="NCBI Taxonomy" id="622444"/>
    <lineage>
        <taxon>Eukaryota</taxon>
        <taxon>Sar</taxon>
        <taxon>Stramenopiles</taxon>
        <taxon>Oomycota</taxon>
        <taxon>Peronosporomycetes</taxon>
        <taxon>Peronosporales</taxon>
        <taxon>Peronosporaceae</taxon>
        <taxon>Peronospora</taxon>
    </lineage>
</organism>
<evidence type="ECO:0000256" key="2">
    <source>
        <dbReference type="ARBA" id="ARBA00023125"/>
    </source>
</evidence>
<dbReference type="EC" id="5.6.2.4" evidence="5"/>
<dbReference type="PANTHER" id="PTHR13710">
    <property type="entry name" value="DNA HELICASE RECQ FAMILY MEMBER"/>
    <property type="match status" value="1"/>
</dbReference>
<reference evidence="7 8" key="1">
    <citation type="submission" date="2021-11" db="EMBL/GenBank/DDBJ databases">
        <authorList>
            <person name="Islam A."/>
            <person name="Islam S."/>
            <person name="Flora M.S."/>
            <person name="Rahman M."/>
            <person name="Ziaur R.M."/>
            <person name="Epstein J.H."/>
            <person name="Hassan M."/>
            <person name="Klassen M."/>
            <person name="Woodard K."/>
            <person name="Webb A."/>
            <person name="Webby R.J."/>
            <person name="El Zowalaty M.E."/>
        </authorList>
    </citation>
    <scope>NUCLEOTIDE SEQUENCE [LARGE SCALE GENOMIC DNA]</scope>
    <source>
        <strain evidence="7">Pbs1</strain>
    </source>
</reference>
<proteinExistence type="inferred from homology"/>
<accession>A0ABN8CLL6</accession>
<dbReference type="SUPFAM" id="SSF52540">
    <property type="entry name" value="P-loop containing nucleoside triphosphate hydrolases"/>
    <property type="match status" value="1"/>
</dbReference>
<comment type="catalytic activity">
    <reaction evidence="4">
        <text>Couples ATP hydrolysis with the unwinding of duplex DNA by translocating in the 3'-5' direction.</text>
        <dbReference type="EC" id="5.6.2.4"/>
    </reaction>
</comment>
<keyword evidence="8" id="KW-1185">Reference proteome</keyword>
<dbReference type="Gene3D" id="3.40.50.300">
    <property type="entry name" value="P-loop containing nucleotide triphosphate hydrolases"/>
    <property type="match status" value="1"/>
</dbReference>
<evidence type="ECO:0000256" key="4">
    <source>
        <dbReference type="ARBA" id="ARBA00034617"/>
    </source>
</evidence>
<dbReference type="PROSITE" id="PS51192">
    <property type="entry name" value="HELICASE_ATP_BIND_1"/>
    <property type="match status" value="1"/>
</dbReference>
<evidence type="ECO:0000256" key="3">
    <source>
        <dbReference type="ARBA" id="ARBA00023235"/>
    </source>
</evidence>
<dbReference type="InterPro" id="IPR027417">
    <property type="entry name" value="P-loop_NTPase"/>
</dbReference>
<keyword evidence="2" id="KW-0238">DNA-binding</keyword>
<keyword evidence="3" id="KW-0413">Isomerase</keyword>
<dbReference type="PANTHER" id="PTHR13710:SF105">
    <property type="entry name" value="ATP-DEPENDENT DNA HELICASE Q1"/>
    <property type="match status" value="1"/>
</dbReference>
<dbReference type="Pfam" id="PF00270">
    <property type="entry name" value="DEAD"/>
    <property type="match status" value="1"/>
</dbReference>
<feature type="domain" description="Helicase ATP-binding" evidence="6">
    <location>
        <begin position="51"/>
        <end position="197"/>
    </location>
</feature>